<dbReference type="SUPFAM" id="SSF54909">
    <property type="entry name" value="Dimeric alpha+beta barrel"/>
    <property type="match status" value="2"/>
</dbReference>
<protein>
    <recommendedName>
        <fullName evidence="3">ABM domain-containing protein</fullName>
    </recommendedName>
</protein>
<proteinExistence type="predicted"/>
<accession>M3A0N9</accession>
<dbReference type="HOGENOM" id="CLU_081631_2_2_1"/>
<dbReference type="eggNOG" id="ENOG502SUTN">
    <property type="taxonomic scope" value="Eukaryota"/>
</dbReference>
<name>M3A0N9_PSEFD</name>
<dbReference type="RefSeq" id="XP_007931350.1">
    <property type="nucleotide sequence ID" value="XM_007933159.1"/>
</dbReference>
<evidence type="ECO:0000313" key="2">
    <source>
        <dbReference type="Proteomes" id="UP000016932"/>
    </source>
</evidence>
<evidence type="ECO:0008006" key="3">
    <source>
        <dbReference type="Google" id="ProtNLM"/>
    </source>
</evidence>
<evidence type="ECO:0000313" key="1">
    <source>
        <dbReference type="EMBL" id="EME77976.1"/>
    </source>
</evidence>
<dbReference type="OrthoDB" id="3830579at2759"/>
<dbReference type="GeneID" id="19340923"/>
<sequence length="219" mass="24209">MPTTEILVAPLTAGSDIGDPDNAAAVVMKEVGDRLAATAGVQQIYFGTWVESPDTFQLLVNWDKMDSHKAFIATEVYQPFLQRFLTMTAGAPRMIHADMQPESEFSRAVAAPVTEVATFYFDGEAPADYLEGVEKFRQVIEKDGADGYLGACVGSTYEDDNEREGVKGQAAVVLIGWESVDKHMAFRETSSFKDNIKWLRNGAQKIEMHHVQFMEFVAG</sequence>
<gene>
    <name evidence="1" type="ORF">MYCFIDRAFT_70693</name>
</gene>
<reference evidence="1 2" key="1">
    <citation type="journal article" date="2012" name="PLoS Pathog.">
        <title>Diverse lifestyles and strategies of plant pathogenesis encoded in the genomes of eighteen Dothideomycetes fungi.</title>
        <authorList>
            <person name="Ohm R.A."/>
            <person name="Feau N."/>
            <person name="Henrissat B."/>
            <person name="Schoch C.L."/>
            <person name="Horwitz B.A."/>
            <person name="Barry K.W."/>
            <person name="Condon B.J."/>
            <person name="Copeland A.C."/>
            <person name="Dhillon B."/>
            <person name="Glaser F."/>
            <person name="Hesse C.N."/>
            <person name="Kosti I."/>
            <person name="LaButti K."/>
            <person name="Lindquist E.A."/>
            <person name="Lucas S."/>
            <person name="Salamov A.A."/>
            <person name="Bradshaw R.E."/>
            <person name="Ciuffetti L."/>
            <person name="Hamelin R.C."/>
            <person name="Kema G.H.J."/>
            <person name="Lawrence C."/>
            <person name="Scott J.A."/>
            <person name="Spatafora J.W."/>
            <person name="Turgeon B.G."/>
            <person name="de Wit P.J.G.M."/>
            <person name="Zhong S."/>
            <person name="Goodwin S.B."/>
            <person name="Grigoriev I.V."/>
        </authorList>
    </citation>
    <scope>NUCLEOTIDE SEQUENCE [LARGE SCALE GENOMIC DNA]</scope>
    <source>
        <strain evidence="1 2">CIRAD86</strain>
    </source>
</reference>
<dbReference type="Gene3D" id="3.30.70.100">
    <property type="match status" value="2"/>
</dbReference>
<dbReference type="InterPro" id="IPR011008">
    <property type="entry name" value="Dimeric_a/b-barrel"/>
</dbReference>
<dbReference type="AlphaFoldDB" id="M3A0N9"/>
<dbReference type="KEGG" id="pfj:MYCFIDRAFT_70693"/>
<dbReference type="VEuPathDB" id="FungiDB:MYCFIDRAFT_70693"/>
<keyword evidence="2" id="KW-1185">Reference proteome</keyword>
<dbReference type="Proteomes" id="UP000016932">
    <property type="component" value="Unassembled WGS sequence"/>
</dbReference>
<organism evidence="1 2">
    <name type="scientific">Pseudocercospora fijiensis (strain CIRAD86)</name>
    <name type="common">Black leaf streak disease fungus</name>
    <name type="synonym">Mycosphaerella fijiensis</name>
    <dbReference type="NCBI Taxonomy" id="383855"/>
    <lineage>
        <taxon>Eukaryota</taxon>
        <taxon>Fungi</taxon>
        <taxon>Dikarya</taxon>
        <taxon>Ascomycota</taxon>
        <taxon>Pezizomycotina</taxon>
        <taxon>Dothideomycetes</taxon>
        <taxon>Dothideomycetidae</taxon>
        <taxon>Mycosphaerellales</taxon>
        <taxon>Mycosphaerellaceae</taxon>
        <taxon>Pseudocercospora</taxon>
    </lineage>
</organism>
<dbReference type="EMBL" id="KB446564">
    <property type="protein sequence ID" value="EME77976.1"/>
    <property type="molecule type" value="Genomic_DNA"/>
</dbReference>